<dbReference type="SUPFAM" id="SSF48403">
    <property type="entry name" value="Ankyrin repeat"/>
    <property type="match status" value="1"/>
</dbReference>
<evidence type="ECO:0000313" key="5">
    <source>
        <dbReference type="EMBL" id="GAA93947.1"/>
    </source>
</evidence>
<dbReference type="Gene3D" id="1.25.40.20">
    <property type="entry name" value="Ankyrin repeat-containing domain"/>
    <property type="match status" value="1"/>
</dbReference>
<gene>
    <name evidence="5" type="primary">Mo00593</name>
    <name evidence="5" type="ORF">E5Q_00593</name>
</gene>
<dbReference type="PROSITE" id="PS50088">
    <property type="entry name" value="ANK_REPEAT"/>
    <property type="match status" value="1"/>
</dbReference>
<feature type="region of interest" description="Disordered" evidence="4">
    <location>
        <begin position="125"/>
        <end position="171"/>
    </location>
</feature>
<evidence type="ECO:0000256" key="2">
    <source>
        <dbReference type="ARBA" id="ARBA00023043"/>
    </source>
</evidence>
<dbReference type="OrthoDB" id="19174at2759"/>
<sequence length="242" mass="25597">MAKNIWIAASDGDLDRVKELIEGGTSANAKDENSYTPMHAAASWGHPDVLDYLISKGGDINLRDGDGETPLFAVETIAMATKVISLGADASLRNEQGRTAAASLAEDYYPVARYVASITKETLPVTAADSDEEEEENAGAGTKRSAPSRDSAAPLSIDSLPAETSAQTDAAAEDLMAKIRDITIAAERDGFDPEDQIREAVNAAVALQMREGQRLAYEEAISTGQLSADGTPKKIKVDTPGR</sequence>
<evidence type="ECO:0000256" key="3">
    <source>
        <dbReference type="PROSITE-ProRule" id="PRU00023"/>
    </source>
</evidence>
<evidence type="ECO:0000256" key="4">
    <source>
        <dbReference type="SAM" id="MobiDB-lite"/>
    </source>
</evidence>
<reference evidence="5 6" key="2">
    <citation type="journal article" date="2012" name="Open Biol.">
        <title>Characteristics of nucleosomes and linker DNA regions on the genome of the basidiomycete Mixia osmundae revealed by mono- and dinucleosome mapping.</title>
        <authorList>
            <person name="Nishida H."/>
            <person name="Kondo S."/>
            <person name="Matsumoto T."/>
            <person name="Suzuki Y."/>
            <person name="Yoshikawa H."/>
            <person name="Taylor T.D."/>
            <person name="Sugiyama J."/>
        </authorList>
    </citation>
    <scope>NUCLEOTIDE SEQUENCE [LARGE SCALE GENOMIC DNA]</scope>
    <source>
        <strain evidence="6">CBS 9802 / IAM 14324 / JCM 22182 / KY 12970</strain>
    </source>
</reference>
<dbReference type="InterPro" id="IPR036770">
    <property type="entry name" value="Ankyrin_rpt-contain_sf"/>
</dbReference>
<reference evidence="5 6" key="1">
    <citation type="journal article" date="2011" name="J. Gen. Appl. Microbiol.">
        <title>Draft genome sequencing of the enigmatic basidiomycete Mixia osmundae.</title>
        <authorList>
            <person name="Nishida H."/>
            <person name="Nagatsuka Y."/>
            <person name="Sugiyama J."/>
        </authorList>
    </citation>
    <scope>NUCLEOTIDE SEQUENCE [LARGE SCALE GENOMIC DNA]</scope>
    <source>
        <strain evidence="6">CBS 9802 / IAM 14324 / JCM 22182 / KY 12970</strain>
    </source>
</reference>
<dbReference type="HOGENOM" id="CLU_078327_1_0_1"/>
<comment type="caution">
    <text evidence="5">The sequence shown here is derived from an EMBL/GenBank/DDBJ whole genome shotgun (WGS) entry which is preliminary data.</text>
</comment>
<dbReference type="InParanoid" id="G7DT68"/>
<dbReference type="AlphaFoldDB" id="G7DT68"/>
<dbReference type="Pfam" id="PF12796">
    <property type="entry name" value="Ank_2"/>
    <property type="match status" value="1"/>
</dbReference>
<name>G7DT68_MIXOS</name>
<feature type="repeat" description="ANK" evidence="3">
    <location>
        <begin position="33"/>
        <end position="65"/>
    </location>
</feature>
<dbReference type="SMART" id="SM00248">
    <property type="entry name" value="ANK"/>
    <property type="match status" value="1"/>
</dbReference>
<keyword evidence="2 3" id="KW-0040">ANK repeat</keyword>
<dbReference type="PROSITE" id="PS50297">
    <property type="entry name" value="ANK_REP_REGION"/>
    <property type="match status" value="1"/>
</dbReference>
<keyword evidence="6" id="KW-1185">Reference proteome</keyword>
<dbReference type="EMBL" id="BABT02000025">
    <property type="protein sequence ID" value="GAA93947.1"/>
    <property type="molecule type" value="Genomic_DNA"/>
</dbReference>
<protein>
    <submittedName>
        <fullName evidence="5">Uncharacterized protein</fullName>
    </submittedName>
</protein>
<dbReference type="PANTHER" id="PTHR24171">
    <property type="entry name" value="ANKYRIN REPEAT DOMAIN-CONTAINING PROTEIN 39-RELATED"/>
    <property type="match status" value="1"/>
</dbReference>
<dbReference type="InterPro" id="IPR002110">
    <property type="entry name" value="Ankyrin_rpt"/>
</dbReference>
<dbReference type="STRING" id="764103.G7DT68"/>
<accession>G7DT68</accession>
<keyword evidence="1" id="KW-0677">Repeat</keyword>
<dbReference type="RefSeq" id="XP_014571303.1">
    <property type="nucleotide sequence ID" value="XM_014715817.1"/>
</dbReference>
<dbReference type="eggNOG" id="KOG0504">
    <property type="taxonomic scope" value="Eukaryota"/>
</dbReference>
<dbReference type="Proteomes" id="UP000009131">
    <property type="component" value="Unassembled WGS sequence"/>
</dbReference>
<evidence type="ECO:0000256" key="1">
    <source>
        <dbReference type="ARBA" id="ARBA00022737"/>
    </source>
</evidence>
<organism evidence="5 6">
    <name type="scientific">Mixia osmundae (strain CBS 9802 / IAM 14324 / JCM 22182 / KY 12970)</name>
    <dbReference type="NCBI Taxonomy" id="764103"/>
    <lineage>
        <taxon>Eukaryota</taxon>
        <taxon>Fungi</taxon>
        <taxon>Dikarya</taxon>
        <taxon>Basidiomycota</taxon>
        <taxon>Pucciniomycotina</taxon>
        <taxon>Mixiomycetes</taxon>
        <taxon>Mixiales</taxon>
        <taxon>Mixiaceae</taxon>
        <taxon>Mixia</taxon>
    </lineage>
</organism>
<proteinExistence type="predicted"/>
<evidence type="ECO:0000313" key="6">
    <source>
        <dbReference type="Proteomes" id="UP000009131"/>
    </source>
</evidence>